<dbReference type="EMBL" id="CM042030">
    <property type="protein sequence ID" value="KAI3786540.1"/>
    <property type="molecule type" value="Genomic_DNA"/>
</dbReference>
<reference evidence="2" key="1">
    <citation type="journal article" date="2022" name="Mol. Ecol. Resour.">
        <title>The genomes of chicory, endive, great burdock and yacon provide insights into Asteraceae palaeo-polyploidization history and plant inulin production.</title>
        <authorList>
            <person name="Fan W."/>
            <person name="Wang S."/>
            <person name="Wang H."/>
            <person name="Wang A."/>
            <person name="Jiang F."/>
            <person name="Liu H."/>
            <person name="Zhao H."/>
            <person name="Xu D."/>
            <person name="Zhang Y."/>
        </authorList>
    </citation>
    <scope>NUCLEOTIDE SEQUENCE [LARGE SCALE GENOMIC DNA]</scope>
    <source>
        <strain evidence="2">cv. Yunnan</strain>
    </source>
</reference>
<accession>A0ACB9GSS5</accession>
<organism evidence="1 2">
    <name type="scientific">Smallanthus sonchifolius</name>
    <dbReference type="NCBI Taxonomy" id="185202"/>
    <lineage>
        <taxon>Eukaryota</taxon>
        <taxon>Viridiplantae</taxon>
        <taxon>Streptophyta</taxon>
        <taxon>Embryophyta</taxon>
        <taxon>Tracheophyta</taxon>
        <taxon>Spermatophyta</taxon>
        <taxon>Magnoliopsida</taxon>
        <taxon>eudicotyledons</taxon>
        <taxon>Gunneridae</taxon>
        <taxon>Pentapetalae</taxon>
        <taxon>asterids</taxon>
        <taxon>campanulids</taxon>
        <taxon>Asterales</taxon>
        <taxon>Asteraceae</taxon>
        <taxon>Asteroideae</taxon>
        <taxon>Heliantheae alliance</taxon>
        <taxon>Millerieae</taxon>
        <taxon>Smallanthus</taxon>
    </lineage>
</organism>
<gene>
    <name evidence="1" type="ORF">L1987_40293</name>
</gene>
<proteinExistence type="predicted"/>
<reference evidence="1 2" key="2">
    <citation type="journal article" date="2022" name="Mol. Ecol. Resour.">
        <title>The genomes of chicory, endive, great burdock and yacon provide insights into Asteraceae paleo-polyploidization history and plant inulin production.</title>
        <authorList>
            <person name="Fan W."/>
            <person name="Wang S."/>
            <person name="Wang H."/>
            <person name="Wang A."/>
            <person name="Jiang F."/>
            <person name="Liu H."/>
            <person name="Zhao H."/>
            <person name="Xu D."/>
            <person name="Zhang Y."/>
        </authorList>
    </citation>
    <scope>NUCLEOTIDE SEQUENCE [LARGE SCALE GENOMIC DNA]</scope>
    <source>
        <strain evidence="2">cv. Yunnan</strain>
        <tissue evidence="1">Leaves</tissue>
    </source>
</reference>
<name>A0ACB9GSS5_9ASTR</name>
<dbReference type="Proteomes" id="UP001056120">
    <property type="component" value="Linkage Group LG13"/>
</dbReference>
<evidence type="ECO:0000313" key="2">
    <source>
        <dbReference type="Proteomes" id="UP001056120"/>
    </source>
</evidence>
<sequence length="166" mass="18984">MLNLGTRKSEFVEKLQFLETLDDDVELSEKEEGDVEVEIEFEKDEAEVVYQMVNGIEFNPKLLDTSSDIEGSLDFEQDMSDFNDNPDEDKPEDSTEEPTTFYKKTGMTKQDWIQLKKILWKEKPVALPSPIQKTNYVLSQIIRLRSECASVVRANKPQTGGQGSLL</sequence>
<evidence type="ECO:0000313" key="1">
    <source>
        <dbReference type="EMBL" id="KAI3786540.1"/>
    </source>
</evidence>
<protein>
    <submittedName>
        <fullName evidence="1">Uncharacterized protein</fullName>
    </submittedName>
</protein>
<comment type="caution">
    <text evidence="1">The sequence shown here is derived from an EMBL/GenBank/DDBJ whole genome shotgun (WGS) entry which is preliminary data.</text>
</comment>
<keyword evidence="2" id="KW-1185">Reference proteome</keyword>